<evidence type="ECO:0000313" key="3">
    <source>
        <dbReference type="Proteomes" id="UP000789901"/>
    </source>
</evidence>
<dbReference type="Proteomes" id="UP000789901">
    <property type="component" value="Unassembled WGS sequence"/>
</dbReference>
<feature type="non-terminal residue" evidence="2">
    <location>
        <position position="67"/>
    </location>
</feature>
<sequence length="67" mass="7998">EAIEAAEDVKTCMKDFFVFFVVDVYKFIIIGFEFVAKLVYFIKEQVKSKLRKYILNVFLCTELQFQL</sequence>
<organism evidence="2 3">
    <name type="scientific">Gigaspora margarita</name>
    <dbReference type="NCBI Taxonomy" id="4874"/>
    <lineage>
        <taxon>Eukaryota</taxon>
        <taxon>Fungi</taxon>
        <taxon>Fungi incertae sedis</taxon>
        <taxon>Mucoromycota</taxon>
        <taxon>Glomeromycotina</taxon>
        <taxon>Glomeromycetes</taxon>
        <taxon>Diversisporales</taxon>
        <taxon>Gigasporaceae</taxon>
        <taxon>Gigaspora</taxon>
    </lineage>
</organism>
<protein>
    <submittedName>
        <fullName evidence="2">7375_t:CDS:1</fullName>
    </submittedName>
</protein>
<dbReference type="EMBL" id="CAJVQB010118956">
    <property type="protein sequence ID" value="CAG8853024.1"/>
    <property type="molecule type" value="Genomic_DNA"/>
</dbReference>
<comment type="caution">
    <text evidence="2">The sequence shown here is derived from an EMBL/GenBank/DDBJ whole genome shotgun (WGS) entry which is preliminary data.</text>
</comment>
<proteinExistence type="predicted"/>
<keyword evidence="1" id="KW-1133">Transmembrane helix</keyword>
<reference evidence="2 3" key="1">
    <citation type="submission" date="2021-06" db="EMBL/GenBank/DDBJ databases">
        <authorList>
            <person name="Kallberg Y."/>
            <person name="Tangrot J."/>
            <person name="Rosling A."/>
        </authorList>
    </citation>
    <scope>NUCLEOTIDE SEQUENCE [LARGE SCALE GENOMIC DNA]</scope>
    <source>
        <strain evidence="2 3">120-4 pot B 10/14</strain>
    </source>
</reference>
<evidence type="ECO:0000256" key="1">
    <source>
        <dbReference type="SAM" id="Phobius"/>
    </source>
</evidence>
<feature type="non-terminal residue" evidence="2">
    <location>
        <position position="1"/>
    </location>
</feature>
<feature type="transmembrane region" description="Helical" evidence="1">
    <location>
        <begin position="16"/>
        <end position="42"/>
    </location>
</feature>
<gene>
    <name evidence="2" type="ORF">GMARGA_LOCUS41845</name>
</gene>
<keyword evidence="3" id="KW-1185">Reference proteome</keyword>
<keyword evidence="1" id="KW-0812">Transmembrane</keyword>
<keyword evidence="1" id="KW-0472">Membrane</keyword>
<evidence type="ECO:0000313" key="2">
    <source>
        <dbReference type="EMBL" id="CAG8853024.1"/>
    </source>
</evidence>
<accession>A0ABN7XCT9</accession>
<name>A0ABN7XCT9_GIGMA</name>